<protein>
    <submittedName>
        <fullName evidence="3">Putative Glycosyltransferase, group 1</fullName>
        <ecNumber evidence="3">2.4.-.-</ecNumber>
    </submittedName>
</protein>
<accession>A0A0S4LFL2</accession>
<keyword evidence="4" id="KW-1185">Reference proteome</keyword>
<dbReference type="SUPFAM" id="SSF53756">
    <property type="entry name" value="UDP-Glycosyltransferase/glycogen phosphorylase"/>
    <property type="match status" value="1"/>
</dbReference>
<dbReference type="AlphaFoldDB" id="A0A0S4LFL2"/>
<feature type="domain" description="Glycosyl transferase family 1" evidence="1">
    <location>
        <begin position="190"/>
        <end position="343"/>
    </location>
</feature>
<gene>
    <name evidence="3" type="ORF">COMA1_30023</name>
</gene>
<dbReference type="CDD" id="cd03808">
    <property type="entry name" value="GT4_CapM-like"/>
    <property type="match status" value="1"/>
</dbReference>
<evidence type="ECO:0000259" key="2">
    <source>
        <dbReference type="Pfam" id="PF13579"/>
    </source>
</evidence>
<organism evidence="3 4">
    <name type="scientific">Candidatus Nitrospira nitrosa</name>
    <dbReference type="NCBI Taxonomy" id="1742972"/>
    <lineage>
        <taxon>Bacteria</taxon>
        <taxon>Pseudomonadati</taxon>
        <taxon>Nitrospirota</taxon>
        <taxon>Nitrospiria</taxon>
        <taxon>Nitrospirales</taxon>
        <taxon>Nitrospiraceae</taxon>
        <taxon>Nitrospira</taxon>
    </lineage>
</organism>
<sequence length="397" mass="44395">MDTICHIITKLELGGAQEVALHVVSHLDPTKYQAVLISGPGGLLTEEAQRLPHIEMHLLPELGRRIHPVDDLIALVRLTKLLRRIRPSIVHTHSSKAGILGRWAAWLAGVPVIVHTVHGYGITPAQPPWLQRLLTIVERCTGWITTHWIAVAQTDITRGRSWGLFLDNVMLVRPGIAPEPFQQMMTPSDRERVRMDLGAQPGTYLVGTVACLKPQKAPEDFVEVAKLVLEARSDVRFVLIGDGELREKVESLIDRYGLQDRVYLAGWRRDVPAIMQALDTFLLTSHWEGLPRVLLEARASGLPIVATNVGGVEETITERGHAFLYEAGDCTGLAQGVLRILEMFRAAPKRVRTATEDFPREFHIQEMVTQYESLYGSLCERLNRKIQHRPDGATPHA</sequence>
<dbReference type="InterPro" id="IPR028098">
    <property type="entry name" value="Glyco_trans_4-like_N"/>
</dbReference>
<dbReference type="STRING" id="1742972.COMA1_30023"/>
<dbReference type="GO" id="GO:0016757">
    <property type="term" value="F:glycosyltransferase activity"/>
    <property type="evidence" value="ECO:0007669"/>
    <property type="project" value="UniProtKB-KW"/>
</dbReference>
<dbReference type="EC" id="2.4.-.-" evidence="3"/>
<evidence type="ECO:0000313" key="4">
    <source>
        <dbReference type="Proteomes" id="UP000199032"/>
    </source>
</evidence>
<feature type="domain" description="Glycosyltransferase subfamily 4-like N-terminal" evidence="2">
    <location>
        <begin position="14"/>
        <end position="141"/>
    </location>
</feature>
<keyword evidence="3" id="KW-0328">Glycosyltransferase</keyword>
<dbReference type="OrthoDB" id="9806653at2"/>
<dbReference type="Pfam" id="PF00534">
    <property type="entry name" value="Glycos_transf_1"/>
    <property type="match status" value="1"/>
</dbReference>
<dbReference type="EMBL" id="CZQA01000009">
    <property type="protein sequence ID" value="CUS36375.1"/>
    <property type="molecule type" value="Genomic_DNA"/>
</dbReference>
<dbReference type="PANTHER" id="PTHR12526:SF630">
    <property type="entry name" value="GLYCOSYLTRANSFERASE"/>
    <property type="match status" value="1"/>
</dbReference>
<dbReference type="InterPro" id="IPR001296">
    <property type="entry name" value="Glyco_trans_1"/>
</dbReference>
<dbReference type="PANTHER" id="PTHR12526">
    <property type="entry name" value="GLYCOSYLTRANSFERASE"/>
    <property type="match status" value="1"/>
</dbReference>
<proteinExistence type="predicted"/>
<dbReference type="Gene3D" id="3.40.50.2000">
    <property type="entry name" value="Glycogen Phosphorylase B"/>
    <property type="match status" value="2"/>
</dbReference>
<evidence type="ECO:0000259" key="1">
    <source>
        <dbReference type="Pfam" id="PF00534"/>
    </source>
</evidence>
<evidence type="ECO:0000313" key="3">
    <source>
        <dbReference type="EMBL" id="CUS36375.1"/>
    </source>
</evidence>
<dbReference type="RefSeq" id="WP_090748932.1">
    <property type="nucleotide sequence ID" value="NZ_CZQA01000009.1"/>
</dbReference>
<dbReference type="Proteomes" id="UP000199032">
    <property type="component" value="Unassembled WGS sequence"/>
</dbReference>
<keyword evidence="3" id="KW-0808">Transferase</keyword>
<name>A0A0S4LFL2_9BACT</name>
<dbReference type="Pfam" id="PF13579">
    <property type="entry name" value="Glyco_trans_4_4"/>
    <property type="match status" value="1"/>
</dbReference>
<reference evidence="3 4" key="1">
    <citation type="submission" date="2015-10" db="EMBL/GenBank/DDBJ databases">
        <authorList>
            <person name="Gilbert D.G."/>
        </authorList>
    </citation>
    <scope>NUCLEOTIDE SEQUENCE [LARGE SCALE GENOMIC DNA]</scope>
    <source>
        <strain evidence="3">COMA1</strain>
    </source>
</reference>